<dbReference type="AlphaFoldDB" id="A0AAE1H7G8"/>
<dbReference type="GO" id="GO:0016787">
    <property type="term" value="F:hydrolase activity"/>
    <property type="evidence" value="ECO:0007669"/>
    <property type="project" value="UniProtKB-KW"/>
</dbReference>
<dbReference type="PANTHER" id="PTHR22930">
    <property type="match status" value="1"/>
</dbReference>
<comment type="subcellular location">
    <subcellularLocation>
        <location evidence="2">Nucleus</location>
    </subcellularLocation>
</comment>
<keyword evidence="6" id="KW-0378">Hydrolase</keyword>
<evidence type="ECO:0000256" key="2">
    <source>
        <dbReference type="ARBA" id="ARBA00004123"/>
    </source>
</evidence>
<keyword evidence="4" id="KW-0540">Nuclease</keyword>
<dbReference type="Pfam" id="PF13359">
    <property type="entry name" value="DDE_Tnp_4"/>
    <property type="match status" value="1"/>
</dbReference>
<comment type="caution">
    <text evidence="10">The sequence shown here is derived from an EMBL/GenBank/DDBJ whole genome shotgun (WGS) entry which is preliminary data.</text>
</comment>
<evidence type="ECO:0000256" key="7">
    <source>
        <dbReference type="ARBA" id="ARBA00023242"/>
    </source>
</evidence>
<evidence type="ECO:0000256" key="3">
    <source>
        <dbReference type="ARBA" id="ARBA00006958"/>
    </source>
</evidence>
<name>A0AAE1H7G8_9NEOP</name>
<feature type="signal peptide" evidence="8">
    <location>
        <begin position="1"/>
        <end position="22"/>
    </location>
</feature>
<sequence>MDLPVVLNLAVQIAAMVAQIVADDDAEDEQMMLAIRLAAEEVVEVMELEGDGGLDALEESWTPVTVVIDDYHQMPDRVFKLHFRMGRGVFQALCQLLYDHLVEQGRIRRHRTPFQDIVLMVLWLLATPDTFRSVALRFGVTPGTLYYFYLYIIEALRELAPRFICWPNQEERTEIQQMFQQATEFPGIIGCIDGTHISITAPVNNAALYINRHHTNSINVQAVVDCNLLVRGIHVGEVGSMHDDRVFRRSPLGQRLLHGEGISPDEHLVGDGGYTRTNFMMIPFPNNGHLTDDQRRFNKKLSQSRVRVENSFARAKGKWRRLKHLHARNQAIVTDHIIASFVLHNFLILHGERMIEEDELGRPLNNDEIREGEGGANVEVDAADEELLYMSKVMGAEKRAFLMNHVFRNDDV</sequence>
<feature type="chain" id="PRO_5042144917" evidence="8">
    <location>
        <begin position="23"/>
        <end position="412"/>
    </location>
</feature>
<dbReference type="GO" id="GO:0046872">
    <property type="term" value="F:metal ion binding"/>
    <property type="evidence" value="ECO:0007669"/>
    <property type="project" value="UniProtKB-KW"/>
</dbReference>
<dbReference type="InterPro" id="IPR045249">
    <property type="entry name" value="HARBI1-like"/>
</dbReference>
<organism evidence="10 11">
    <name type="scientific">Frankliniella fusca</name>
    <dbReference type="NCBI Taxonomy" id="407009"/>
    <lineage>
        <taxon>Eukaryota</taxon>
        <taxon>Metazoa</taxon>
        <taxon>Ecdysozoa</taxon>
        <taxon>Arthropoda</taxon>
        <taxon>Hexapoda</taxon>
        <taxon>Insecta</taxon>
        <taxon>Pterygota</taxon>
        <taxon>Neoptera</taxon>
        <taxon>Paraneoptera</taxon>
        <taxon>Thysanoptera</taxon>
        <taxon>Terebrantia</taxon>
        <taxon>Thripoidea</taxon>
        <taxon>Thripidae</taxon>
        <taxon>Frankliniella</taxon>
    </lineage>
</organism>
<keyword evidence="5" id="KW-0479">Metal-binding</keyword>
<reference evidence="10" key="2">
    <citation type="journal article" date="2023" name="BMC Genomics">
        <title>Pest status, molecular evolution, and epigenetic factors derived from the genome assembly of Frankliniella fusca, a thysanopteran phytovirus vector.</title>
        <authorList>
            <person name="Catto M.A."/>
            <person name="Labadie P.E."/>
            <person name="Jacobson A.L."/>
            <person name="Kennedy G.G."/>
            <person name="Srinivasan R."/>
            <person name="Hunt B.G."/>
        </authorList>
    </citation>
    <scope>NUCLEOTIDE SEQUENCE</scope>
    <source>
        <strain evidence="10">PL_HMW_Pooled</strain>
    </source>
</reference>
<dbReference type="Proteomes" id="UP001219518">
    <property type="component" value="Unassembled WGS sequence"/>
</dbReference>
<keyword evidence="7" id="KW-0539">Nucleus</keyword>
<reference evidence="10" key="1">
    <citation type="submission" date="2021-07" db="EMBL/GenBank/DDBJ databases">
        <authorList>
            <person name="Catto M.A."/>
            <person name="Jacobson A."/>
            <person name="Kennedy G."/>
            <person name="Labadie P."/>
            <person name="Hunt B.G."/>
            <person name="Srinivasan R."/>
        </authorList>
    </citation>
    <scope>NUCLEOTIDE SEQUENCE</scope>
    <source>
        <strain evidence="10">PL_HMW_Pooled</strain>
        <tissue evidence="10">Head</tissue>
    </source>
</reference>
<gene>
    <name evidence="10" type="ORF">KUF71_006066</name>
</gene>
<evidence type="ECO:0000256" key="5">
    <source>
        <dbReference type="ARBA" id="ARBA00022723"/>
    </source>
</evidence>
<comment type="cofactor">
    <cofactor evidence="1">
        <name>a divalent metal cation</name>
        <dbReference type="ChEBI" id="CHEBI:60240"/>
    </cofactor>
</comment>
<evidence type="ECO:0000259" key="9">
    <source>
        <dbReference type="Pfam" id="PF13359"/>
    </source>
</evidence>
<accession>A0AAE1H7G8</accession>
<evidence type="ECO:0000313" key="11">
    <source>
        <dbReference type="Proteomes" id="UP001219518"/>
    </source>
</evidence>
<comment type="similarity">
    <text evidence="3">Belongs to the HARBI1 family.</text>
</comment>
<keyword evidence="11" id="KW-1185">Reference proteome</keyword>
<dbReference type="EMBL" id="JAHWGI010000478">
    <property type="protein sequence ID" value="KAK3915998.1"/>
    <property type="molecule type" value="Genomic_DNA"/>
</dbReference>
<feature type="domain" description="DDE Tnp4" evidence="9">
    <location>
        <begin position="192"/>
        <end position="345"/>
    </location>
</feature>
<evidence type="ECO:0000313" key="10">
    <source>
        <dbReference type="EMBL" id="KAK3915998.1"/>
    </source>
</evidence>
<protein>
    <submittedName>
        <fullName evidence="10">Protein ANTAGONIST OF LIKE HETEROCHROMATIN PROTEIN 1</fullName>
    </submittedName>
</protein>
<evidence type="ECO:0000256" key="1">
    <source>
        <dbReference type="ARBA" id="ARBA00001968"/>
    </source>
</evidence>
<dbReference type="InterPro" id="IPR027806">
    <property type="entry name" value="HARBI1_dom"/>
</dbReference>
<dbReference type="PANTHER" id="PTHR22930:SF85">
    <property type="entry name" value="GH03217P-RELATED"/>
    <property type="match status" value="1"/>
</dbReference>
<dbReference type="GO" id="GO:0004518">
    <property type="term" value="F:nuclease activity"/>
    <property type="evidence" value="ECO:0007669"/>
    <property type="project" value="UniProtKB-KW"/>
</dbReference>
<dbReference type="GO" id="GO:0005634">
    <property type="term" value="C:nucleus"/>
    <property type="evidence" value="ECO:0007669"/>
    <property type="project" value="UniProtKB-SubCell"/>
</dbReference>
<proteinExistence type="inferred from homology"/>
<evidence type="ECO:0000256" key="6">
    <source>
        <dbReference type="ARBA" id="ARBA00022801"/>
    </source>
</evidence>
<evidence type="ECO:0000256" key="4">
    <source>
        <dbReference type="ARBA" id="ARBA00022722"/>
    </source>
</evidence>
<keyword evidence="8" id="KW-0732">Signal</keyword>
<evidence type="ECO:0000256" key="8">
    <source>
        <dbReference type="SAM" id="SignalP"/>
    </source>
</evidence>